<keyword evidence="3" id="KW-1185">Reference proteome</keyword>
<evidence type="ECO:0000313" key="2">
    <source>
        <dbReference type="EMBL" id="MDQ7249347.1"/>
    </source>
</evidence>
<accession>A0ABU0YNQ6</accession>
<comment type="similarity">
    <text evidence="1">Belongs to the ros/MucR family.</text>
</comment>
<dbReference type="RefSeq" id="WP_379957231.1">
    <property type="nucleotide sequence ID" value="NZ_JAUYVI010000005.1"/>
</dbReference>
<organism evidence="2 3">
    <name type="scientific">Dongia sedimenti</name>
    <dbReference type="NCBI Taxonomy" id="3064282"/>
    <lineage>
        <taxon>Bacteria</taxon>
        <taxon>Pseudomonadati</taxon>
        <taxon>Pseudomonadota</taxon>
        <taxon>Alphaproteobacteria</taxon>
        <taxon>Rhodospirillales</taxon>
        <taxon>Dongiaceae</taxon>
        <taxon>Dongia</taxon>
    </lineage>
</organism>
<comment type="caution">
    <text evidence="2">The sequence shown here is derived from an EMBL/GenBank/DDBJ whole genome shotgun (WGS) entry which is preliminary data.</text>
</comment>
<reference evidence="3" key="1">
    <citation type="submission" date="2023-08" db="EMBL/GenBank/DDBJ databases">
        <title>Rhodospirillaceae gen. nov., a novel taxon isolated from the Yangtze River Yuezi River estuary sludge.</title>
        <authorList>
            <person name="Ruan L."/>
        </authorList>
    </citation>
    <scope>NUCLEOTIDE SEQUENCE [LARGE SCALE GENOMIC DNA]</scope>
    <source>
        <strain evidence="3">R-7</strain>
    </source>
</reference>
<dbReference type="Gene3D" id="1.10.10.1550">
    <property type="entry name" value="ROS/MUCR transcriptional regulator protein"/>
    <property type="match status" value="1"/>
</dbReference>
<gene>
    <name evidence="2" type="ORF">Q8A70_16790</name>
</gene>
<sequence>MSEELKAGSLLQMATTIVAAHVSKSSVPAAEIPRLLSDVYQALSGLAGGKLTAAPANHDPAVPVKKSVTPDYIVCLECGKKQKMLKRHIRTAYGLSPEQYREKWDLPPEYPMVSANYAKKRSALARQIGLGTGGKRR</sequence>
<name>A0ABU0YNQ6_9PROT</name>
<protein>
    <submittedName>
        <fullName evidence="2">MucR family transcriptional regulator</fullName>
    </submittedName>
</protein>
<dbReference type="InterPro" id="IPR041920">
    <property type="entry name" value="ROS/MUCR_sf"/>
</dbReference>
<dbReference type="InterPro" id="IPR008807">
    <property type="entry name" value="ROS_MUCR"/>
</dbReference>
<dbReference type="Proteomes" id="UP001230156">
    <property type="component" value="Unassembled WGS sequence"/>
</dbReference>
<proteinExistence type="inferred from homology"/>
<evidence type="ECO:0000313" key="3">
    <source>
        <dbReference type="Proteomes" id="UP001230156"/>
    </source>
</evidence>
<dbReference type="Pfam" id="PF05443">
    <property type="entry name" value="ROS_MUCR"/>
    <property type="match status" value="1"/>
</dbReference>
<evidence type="ECO:0000256" key="1">
    <source>
        <dbReference type="ARBA" id="ARBA00007031"/>
    </source>
</evidence>
<dbReference type="EMBL" id="JAUYVI010000005">
    <property type="protein sequence ID" value="MDQ7249347.1"/>
    <property type="molecule type" value="Genomic_DNA"/>
</dbReference>